<dbReference type="PANTHER" id="PTHR11011:SF45">
    <property type="entry name" value="FATTY ACYL-COA REDUCTASE CG8306-RELATED"/>
    <property type="match status" value="1"/>
</dbReference>
<dbReference type="GO" id="GO:0035336">
    <property type="term" value="P:long-chain fatty-acyl-CoA metabolic process"/>
    <property type="evidence" value="ECO:0007669"/>
    <property type="project" value="TreeGrafter"/>
</dbReference>
<dbReference type="GO" id="GO:0102965">
    <property type="term" value="F:alcohol-forming long-chain fatty acyl-CoA reductase activity"/>
    <property type="evidence" value="ECO:0007669"/>
    <property type="project" value="UniProtKB-EC"/>
</dbReference>
<evidence type="ECO:0000313" key="4">
    <source>
        <dbReference type="EMBL" id="GBF91008.1"/>
    </source>
</evidence>
<dbReference type="InterPro" id="IPR026055">
    <property type="entry name" value="FAR"/>
</dbReference>
<dbReference type="OrthoDB" id="1679203at2759"/>
<dbReference type="GO" id="GO:0080019">
    <property type="term" value="F:alcohol-forming very long-chain fatty acyl-CoA reductase activity"/>
    <property type="evidence" value="ECO:0007669"/>
    <property type="project" value="InterPro"/>
</dbReference>
<dbReference type="Proteomes" id="UP000247498">
    <property type="component" value="Unassembled WGS sequence"/>
</dbReference>
<comment type="catalytic activity">
    <reaction evidence="1">
        <text>a long-chain fatty acyl-CoA + 2 NADPH + 2 H(+) = a long-chain primary fatty alcohol + 2 NADP(+) + CoA</text>
        <dbReference type="Rhea" id="RHEA:52716"/>
        <dbReference type="ChEBI" id="CHEBI:15378"/>
        <dbReference type="ChEBI" id="CHEBI:57287"/>
        <dbReference type="ChEBI" id="CHEBI:57783"/>
        <dbReference type="ChEBI" id="CHEBI:58349"/>
        <dbReference type="ChEBI" id="CHEBI:77396"/>
        <dbReference type="ChEBI" id="CHEBI:83139"/>
        <dbReference type="EC" id="1.2.1.84"/>
    </reaction>
</comment>
<protein>
    <recommendedName>
        <fullName evidence="1">Fatty acyl-CoA reductase</fullName>
        <ecNumber evidence="1">1.2.1.84</ecNumber>
    </recommendedName>
</protein>
<gene>
    <name evidence="4" type="ORF">Rsub_03863</name>
</gene>
<keyword evidence="1" id="KW-0443">Lipid metabolism</keyword>
<accession>A0A2V0NTK6</accession>
<comment type="caution">
    <text evidence="4">The sequence shown here is derived from an EMBL/GenBank/DDBJ whole genome shotgun (WGS) entry which is preliminary data.</text>
</comment>
<dbReference type="EC" id="1.2.1.84" evidence="1"/>
<evidence type="ECO:0000313" key="5">
    <source>
        <dbReference type="Proteomes" id="UP000247498"/>
    </source>
</evidence>
<evidence type="ECO:0000256" key="1">
    <source>
        <dbReference type="RuleBase" id="RU363097"/>
    </source>
</evidence>
<dbReference type="AlphaFoldDB" id="A0A2V0NTK6"/>
<evidence type="ECO:0000256" key="2">
    <source>
        <dbReference type="SAM" id="MobiDB-lite"/>
    </source>
</evidence>
<dbReference type="Pfam" id="PF07993">
    <property type="entry name" value="NAD_binding_4"/>
    <property type="match status" value="1"/>
</dbReference>
<keyword evidence="5" id="KW-1185">Reference proteome</keyword>
<dbReference type="FunCoup" id="A0A2V0NTK6">
    <property type="interactions" value="291"/>
</dbReference>
<keyword evidence="1" id="KW-0560">Oxidoreductase</keyword>
<keyword evidence="1" id="KW-0444">Lipid biosynthesis</keyword>
<dbReference type="EMBL" id="BDRX01000021">
    <property type="protein sequence ID" value="GBF91008.1"/>
    <property type="molecule type" value="Genomic_DNA"/>
</dbReference>
<name>A0A2V0NTK6_9CHLO</name>
<feature type="region of interest" description="Disordered" evidence="2">
    <location>
        <begin position="523"/>
        <end position="548"/>
    </location>
</feature>
<dbReference type="InterPro" id="IPR013120">
    <property type="entry name" value="FAR_NAD-bd"/>
</dbReference>
<reference evidence="4 5" key="1">
    <citation type="journal article" date="2018" name="Sci. Rep.">
        <title>Raphidocelis subcapitata (=Pseudokirchneriella subcapitata) provides an insight into genome evolution and environmental adaptations in the Sphaeropleales.</title>
        <authorList>
            <person name="Suzuki S."/>
            <person name="Yamaguchi H."/>
            <person name="Nakajima N."/>
            <person name="Kawachi M."/>
        </authorList>
    </citation>
    <scope>NUCLEOTIDE SEQUENCE [LARGE SCALE GENOMIC DNA]</scope>
    <source>
        <strain evidence="4 5">NIES-35</strain>
    </source>
</reference>
<keyword evidence="1" id="KW-0521">NADP</keyword>
<proteinExistence type="inferred from homology"/>
<dbReference type="STRING" id="307507.A0A2V0NTK6"/>
<comment type="function">
    <text evidence="1">Catalyzes the reduction of fatty acyl-CoA to fatty alcohols.</text>
</comment>
<dbReference type="InterPro" id="IPR036291">
    <property type="entry name" value="NAD(P)-bd_dom_sf"/>
</dbReference>
<comment type="similarity">
    <text evidence="1">Belongs to the fatty acyl-CoA reductase family.</text>
</comment>
<dbReference type="PANTHER" id="PTHR11011">
    <property type="entry name" value="MALE STERILITY PROTEIN 2-RELATED"/>
    <property type="match status" value="1"/>
</dbReference>
<feature type="domain" description="Thioester reductase (TE)" evidence="3">
    <location>
        <begin position="45"/>
        <end position="326"/>
    </location>
</feature>
<organism evidence="4 5">
    <name type="scientific">Raphidocelis subcapitata</name>
    <dbReference type="NCBI Taxonomy" id="307507"/>
    <lineage>
        <taxon>Eukaryota</taxon>
        <taxon>Viridiplantae</taxon>
        <taxon>Chlorophyta</taxon>
        <taxon>core chlorophytes</taxon>
        <taxon>Chlorophyceae</taxon>
        <taxon>CS clade</taxon>
        <taxon>Sphaeropleales</taxon>
        <taxon>Selenastraceae</taxon>
        <taxon>Raphidocelis</taxon>
    </lineage>
</organism>
<evidence type="ECO:0000259" key="3">
    <source>
        <dbReference type="Pfam" id="PF07993"/>
    </source>
</evidence>
<dbReference type="Gene3D" id="3.40.50.720">
    <property type="entry name" value="NAD(P)-binding Rossmann-like Domain"/>
    <property type="match status" value="1"/>
</dbReference>
<sequence length="634" mass="67212">MAVDRNAGAGDDVPPAAYNNAAAAPAADAVYSITAHFDGACNVLLTGASGYIGSLVLEKLLRSTTVGRVYVLLRSRRGVAPAERLAKLLTGPLFHLLDETQTARVTAVAGDILEPGLGLSEEDEATLVANVDTVIHSAADIRLDAPIHDTLQANYLGSCAMTRLASRMARIRSYVYVSTCYVNINKAPHSNVDERVYPINLGGREVETHGIAEELLSLPEADAEALAAKYIDLWGFKNTYAMGKHLAEKAVVRLVGELRLPLAIVRPSLVSSVAAEPYAGYAGNFAGLVGGAAAYLVGLYNDQPEAAATNGDSIWDVIPGDIVAHAVIATAAAAASAATRAHVMAPLRSGAEGEGDYMIVQVGSSTTYPLTFAQIFNTGVLWCTAHKRPFTMAFSRARGMPPDQKYDEQAWRKHMKSATSKCNTLTWVLRRMGGKRRLRMARTIEAGLSTFETVNDPKYDLQLLFSSGVLQRLESCLSPSDSSDFRIVWRAPAPADAAAAADKASAAAGAARLLVVADAASSAATSPAGSSGGSTAGPSDSSAASSSAASSVSAEDDLATRRARIAAITEESMEGGWPLFLFNMLTYLWKTIYGREVSRDTVVKTARLRKLMPHLSKEELAAIAHVRHTFEALA</sequence>
<feature type="compositionally biased region" description="Low complexity" evidence="2">
    <location>
        <begin position="536"/>
        <end position="548"/>
    </location>
</feature>
<dbReference type="InParanoid" id="A0A2V0NTK6"/>
<dbReference type="SUPFAM" id="SSF51735">
    <property type="entry name" value="NAD(P)-binding Rossmann-fold domains"/>
    <property type="match status" value="1"/>
</dbReference>